<dbReference type="InterPro" id="IPR037185">
    <property type="entry name" value="EmrE-like"/>
</dbReference>
<keyword evidence="3" id="KW-0813">Transport</keyword>
<evidence type="ECO:0000256" key="2">
    <source>
        <dbReference type="ARBA" id="ARBA00009976"/>
    </source>
</evidence>
<dbReference type="AlphaFoldDB" id="A0A8J1U189"/>
<dbReference type="InterPro" id="IPR007271">
    <property type="entry name" value="Nuc_sug_transpt"/>
</dbReference>
<keyword evidence="6" id="KW-0472">Membrane</keyword>
<evidence type="ECO:0008006" key="9">
    <source>
        <dbReference type="Google" id="ProtNLM"/>
    </source>
</evidence>
<dbReference type="PANTHER" id="PTHR10231">
    <property type="entry name" value="NUCLEOTIDE-SUGAR TRANSMEMBRANE TRANSPORTER"/>
    <property type="match status" value="1"/>
</dbReference>
<dbReference type="EMBL" id="CAIIXF020000006">
    <property type="protein sequence ID" value="CAH1786530.1"/>
    <property type="molecule type" value="Genomic_DNA"/>
</dbReference>
<evidence type="ECO:0000256" key="5">
    <source>
        <dbReference type="ARBA" id="ARBA00022989"/>
    </source>
</evidence>
<evidence type="ECO:0000256" key="4">
    <source>
        <dbReference type="ARBA" id="ARBA00022692"/>
    </source>
</evidence>
<dbReference type="GO" id="GO:0015165">
    <property type="term" value="F:pyrimidine nucleotide-sugar transmembrane transporter activity"/>
    <property type="evidence" value="ECO:0007669"/>
    <property type="project" value="InterPro"/>
</dbReference>
<dbReference type="PROSITE" id="PS51257">
    <property type="entry name" value="PROKAR_LIPOPROTEIN"/>
    <property type="match status" value="1"/>
</dbReference>
<gene>
    <name evidence="7" type="ORF">OFUS_LOCUS12412</name>
</gene>
<reference evidence="7" key="1">
    <citation type="submission" date="2022-03" db="EMBL/GenBank/DDBJ databases">
        <authorList>
            <person name="Martin C."/>
        </authorList>
    </citation>
    <scope>NUCLEOTIDE SEQUENCE</scope>
</reference>
<evidence type="ECO:0000256" key="6">
    <source>
        <dbReference type="ARBA" id="ARBA00023136"/>
    </source>
</evidence>
<name>A0A8J1U189_OWEFU</name>
<keyword evidence="4" id="KW-0812">Transmembrane</keyword>
<dbReference type="SUPFAM" id="SSF103481">
    <property type="entry name" value="Multidrug resistance efflux transporter EmrE"/>
    <property type="match status" value="1"/>
</dbReference>
<evidence type="ECO:0000313" key="7">
    <source>
        <dbReference type="EMBL" id="CAH1786530.1"/>
    </source>
</evidence>
<accession>A0A8J1U189</accession>
<evidence type="ECO:0000256" key="3">
    <source>
        <dbReference type="ARBA" id="ARBA00022597"/>
    </source>
</evidence>
<dbReference type="Proteomes" id="UP000749559">
    <property type="component" value="Unassembled WGS sequence"/>
</dbReference>
<dbReference type="GO" id="GO:0000139">
    <property type="term" value="C:Golgi membrane"/>
    <property type="evidence" value="ECO:0007669"/>
    <property type="project" value="InterPro"/>
</dbReference>
<keyword evidence="8" id="KW-1185">Reference proteome</keyword>
<comment type="similarity">
    <text evidence="2">Belongs to the nucleotide-sugar transporter family. SLC35A subfamily.</text>
</comment>
<dbReference type="OrthoDB" id="408493at2759"/>
<proteinExistence type="inferred from homology"/>
<sequence length="414" mass="46525">MLNIKNYKPIAETLGLCCIFVTLGSCRVILTKLSVNKDGQYDYMPVTVNVCAEFIKLTVCLLLTAKLARKDKSVCIQSISCNRAGILDLLKWSIPGAFYFVDNLLAFYIIKYFQPAVVVLLGNFVIITTSLLFRLVLKRLLSRIQWASLLVLFFSIVALSKISQSHVPIDGHRHHISDHIFDKSPLQSEQNDTSLNNGYQCIPHHTQVSVSTDQNISQEVGVQLPESPNGIEFHEGHMLIILQCFISSSANIYNEKIFKEGKGLEESIYIQNSKLYVFGVFFNSITLFIINTYRIRLANCGLFTGHNIYSVLLMFTNAFYGLNMALILKFRDNMFQVFSNQVTTVVVVSASMYLMDFKPGLEFFLIAPIVLLAIFIYNSAKKQESSESVAIDCNDHVYNVIPSGDNIGLLAEGD</sequence>
<evidence type="ECO:0000313" key="8">
    <source>
        <dbReference type="Proteomes" id="UP000749559"/>
    </source>
</evidence>
<keyword evidence="5" id="KW-1133">Transmembrane helix</keyword>
<protein>
    <recommendedName>
        <fullName evidence="9">UDP-sugar transporter protein SLC35A5</fullName>
    </recommendedName>
</protein>
<evidence type="ECO:0000256" key="1">
    <source>
        <dbReference type="ARBA" id="ARBA00004141"/>
    </source>
</evidence>
<dbReference type="PIRSF" id="PIRSF005799">
    <property type="entry name" value="UDP-gal_transpt"/>
    <property type="match status" value="1"/>
</dbReference>
<keyword evidence="3" id="KW-0762">Sugar transport</keyword>
<dbReference type="Pfam" id="PF04142">
    <property type="entry name" value="Nuc_sug_transp"/>
    <property type="match status" value="1"/>
</dbReference>
<comment type="subcellular location">
    <subcellularLocation>
        <location evidence="1">Membrane</location>
        <topology evidence="1">Multi-pass membrane protein</topology>
    </subcellularLocation>
</comment>
<organism evidence="7 8">
    <name type="scientific">Owenia fusiformis</name>
    <name type="common">Polychaete worm</name>
    <dbReference type="NCBI Taxonomy" id="6347"/>
    <lineage>
        <taxon>Eukaryota</taxon>
        <taxon>Metazoa</taxon>
        <taxon>Spiralia</taxon>
        <taxon>Lophotrochozoa</taxon>
        <taxon>Annelida</taxon>
        <taxon>Polychaeta</taxon>
        <taxon>Sedentaria</taxon>
        <taxon>Canalipalpata</taxon>
        <taxon>Sabellida</taxon>
        <taxon>Oweniida</taxon>
        <taxon>Oweniidae</taxon>
        <taxon>Owenia</taxon>
    </lineage>
</organism>
<comment type="caution">
    <text evidence="7">The sequence shown here is derived from an EMBL/GenBank/DDBJ whole genome shotgun (WGS) entry which is preliminary data.</text>
</comment>